<accession>A0A510JEI1</accession>
<proteinExistence type="predicted"/>
<dbReference type="Pfam" id="PF05954">
    <property type="entry name" value="Phage_GPD"/>
    <property type="match status" value="1"/>
</dbReference>
<dbReference type="EMBL" id="AP019823">
    <property type="protein sequence ID" value="BBM37708.1"/>
    <property type="molecule type" value="Genomic_DNA"/>
</dbReference>
<reference evidence="2 3" key="1">
    <citation type="submission" date="2019-07" db="EMBL/GenBank/DDBJ databases">
        <title>Complete Genome Sequence of Leptotrichia hofstadii Strain JCM16775.</title>
        <authorList>
            <person name="Watanabe S."/>
            <person name="Cui L."/>
        </authorList>
    </citation>
    <scope>NUCLEOTIDE SEQUENCE [LARGE SCALE GENOMIC DNA]</scope>
    <source>
        <strain evidence="2 3">JCM16775</strain>
    </source>
</reference>
<sequence length="284" mass="33576">MAFARNIRVIVIFNKVDISEEVAHSISSLNYTDNSKNAIDDLEIELENLDYRWLKEWYPDENAQLLVGIHEELENETNFLDLGTFYVDEPTFEDHKLTLKCLALPLDQNIRDQKNSVAWENVTLKELVTQIANKHEMNAEIYAENVFFERLDQNQETDLAFINRVVKEIGLNMKVSDDKIIIFDDEEMEKNDTIEVFNIKDYRIRSFSLKKKNKEIYDKVEVSYYDPDKKKVVKEIITKEELDKRNQVTTEEKESKNKDNKKNNKKSQKKTNKKPVKKVKSKKK</sequence>
<gene>
    <name evidence="2" type="ORF">JCM16775_0398</name>
</gene>
<dbReference type="AlphaFoldDB" id="A0A510JEI1"/>
<dbReference type="RefSeq" id="WP_026745298.1">
    <property type="nucleotide sequence ID" value="NZ_AP019823.1"/>
</dbReference>
<protein>
    <submittedName>
        <fullName evidence="2">Uncharacterized protein</fullName>
    </submittedName>
</protein>
<dbReference type="SUPFAM" id="SSF69279">
    <property type="entry name" value="Phage tail proteins"/>
    <property type="match status" value="1"/>
</dbReference>
<feature type="compositionally biased region" description="Basic and acidic residues" evidence="1">
    <location>
        <begin position="244"/>
        <end position="262"/>
    </location>
</feature>
<feature type="region of interest" description="Disordered" evidence="1">
    <location>
        <begin position="244"/>
        <end position="284"/>
    </location>
</feature>
<dbReference type="OrthoDB" id="9815473at2"/>
<name>A0A510JEI1_9FUSO</name>
<organism evidence="2 3">
    <name type="scientific">Leptotrichia hofstadii</name>
    <dbReference type="NCBI Taxonomy" id="157688"/>
    <lineage>
        <taxon>Bacteria</taxon>
        <taxon>Fusobacteriati</taxon>
        <taxon>Fusobacteriota</taxon>
        <taxon>Fusobacteriia</taxon>
        <taxon>Fusobacteriales</taxon>
        <taxon>Leptotrichiaceae</taxon>
        <taxon>Leptotrichia</taxon>
    </lineage>
</organism>
<keyword evidence="3" id="KW-1185">Reference proteome</keyword>
<evidence type="ECO:0000313" key="3">
    <source>
        <dbReference type="Proteomes" id="UP000321892"/>
    </source>
</evidence>
<evidence type="ECO:0000313" key="2">
    <source>
        <dbReference type="EMBL" id="BBM37708.1"/>
    </source>
</evidence>
<feature type="compositionally biased region" description="Basic residues" evidence="1">
    <location>
        <begin position="263"/>
        <end position="284"/>
    </location>
</feature>
<evidence type="ECO:0000256" key="1">
    <source>
        <dbReference type="SAM" id="MobiDB-lite"/>
    </source>
</evidence>
<dbReference type="KEGG" id="lhf:JCM16775_0398"/>
<dbReference type="Proteomes" id="UP000321892">
    <property type="component" value="Chromosome"/>
</dbReference>